<comment type="caution">
    <text evidence="2">The sequence shown here is derived from an EMBL/GenBank/DDBJ whole genome shotgun (WGS) entry which is preliminary data.</text>
</comment>
<gene>
    <name evidence="2" type="ORF">J1792_17130</name>
</gene>
<reference evidence="2" key="1">
    <citation type="submission" date="2021-03" db="EMBL/GenBank/DDBJ databases">
        <title>Streptomyces strains.</title>
        <authorList>
            <person name="Lund M.B."/>
            <person name="Toerring T."/>
        </authorList>
    </citation>
    <scope>NUCLEOTIDE SEQUENCE</scope>
    <source>
        <strain evidence="2">JCM 4242</strain>
    </source>
</reference>
<evidence type="ECO:0000313" key="3">
    <source>
        <dbReference type="Proteomes" id="UP000664781"/>
    </source>
</evidence>
<evidence type="ECO:0008006" key="4">
    <source>
        <dbReference type="Google" id="ProtNLM"/>
    </source>
</evidence>
<keyword evidence="3" id="KW-1185">Reference proteome</keyword>
<organism evidence="2 3">
    <name type="scientific">Streptomyces triculaminicus</name>
    <dbReference type="NCBI Taxonomy" id="2816232"/>
    <lineage>
        <taxon>Bacteria</taxon>
        <taxon>Bacillati</taxon>
        <taxon>Actinomycetota</taxon>
        <taxon>Actinomycetes</taxon>
        <taxon>Kitasatosporales</taxon>
        <taxon>Streptomycetaceae</taxon>
        <taxon>Streptomyces</taxon>
    </lineage>
</organism>
<feature type="region of interest" description="Disordered" evidence="1">
    <location>
        <begin position="174"/>
        <end position="217"/>
    </location>
</feature>
<sequence length="217" mass="22323">MVSAARLPRPLLPVIAVVSVVLIACGTESAGSGAVHSGVDRSELEARARAAQVSIKNVYVTKVPGYEVAKQSVGVLGSDGFSATYVKQETGVQIRLAVDQGSMDAASCPKTPLRGGNGDMGGVVECVRDGNRWYRTSGKQHEYASEVDGRLVQVNADTGTVDRATLRKAAEAAHTASDAELDAVLPPKQSSGGQPVERGDLPPVGDGAPNNKAGSTG</sequence>
<dbReference type="Proteomes" id="UP000664781">
    <property type="component" value="Unassembled WGS sequence"/>
</dbReference>
<protein>
    <recommendedName>
        <fullName evidence="4">Lipoprotein</fullName>
    </recommendedName>
</protein>
<evidence type="ECO:0000313" key="2">
    <source>
        <dbReference type="EMBL" id="MBO0654440.1"/>
    </source>
</evidence>
<dbReference type="RefSeq" id="WP_207247620.1">
    <property type="nucleotide sequence ID" value="NZ_JAFMOF010000002.1"/>
</dbReference>
<evidence type="ECO:0000256" key="1">
    <source>
        <dbReference type="SAM" id="MobiDB-lite"/>
    </source>
</evidence>
<dbReference type="EMBL" id="JAFMOF010000002">
    <property type="protein sequence ID" value="MBO0654440.1"/>
    <property type="molecule type" value="Genomic_DNA"/>
</dbReference>
<dbReference type="AlphaFoldDB" id="A0A939FLX4"/>
<dbReference type="PROSITE" id="PS51257">
    <property type="entry name" value="PROKAR_LIPOPROTEIN"/>
    <property type="match status" value="1"/>
</dbReference>
<accession>A0A939FLX4</accession>
<proteinExistence type="predicted"/>
<name>A0A939FLX4_9ACTN</name>